<comment type="caution">
    <text evidence="14">The sequence shown here is derived from an EMBL/GenBank/DDBJ whole genome shotgun (WGS) entry which is preliminary data.</text>
</comment>
<keyword evidence="15" id="KW-1185">Reference proteome</keyword>
<keyword evidence="8" id="KW-0804">Transcription</keyword>
<proteinExistence type="inferred from homology"/>
<keyword evidence="14" id="KW-0648">Protein biosynthesis</keyword>
<comment type="subcellular location">
    <subcellularLocation>
        <location evidence="1">Nucleus</location>
        <location evidence="1">Nucleolus</location>
    </subcellularLocation>
</comment>
<evidence type="ECO:0000256" key="2">
    <source>
        <dbReference type="ARBA" id="ARBA00006899"/>
    </source>
</evidence>
<organism evidence="14 15">
    <name type="scientific">Talaromyces proteolyticus</name>
    <dbReference type="NCBI Taxonomy" id="1131652"/>
    <lineage>
        <taxon>Eukaryota</taxon>
        <taxon>Fungi</taxon>
        <taxon>Dikarya</taxon>
        <taxon>Ascomycota</taxon>
        <taxon>Pezizomycotina</taxon>
        <taxon>Eurotiomycetes</taxon>
        <taxon>Eurotiomycetidae</taxon>
        <taxon>Eurotiales</taxon>
        <taxon>Trichocomaceae</taxon>
        <taxon>Talaromyces</taxon>
        <taxon>Talaromyces sect. Bacilispori</taxon>
    </lineage>
</organism>
<evidence type="ECO:0000259" key="13">
    <source>
        <dbReference type="Pfam" id="PF20645"/>
    </source>
</evidence>
<dbReference type="InterPro" id="IPR048540">
    <property type="entry name" value="Rrn7_cyclin_N"/>
</dbReference>
<dbReference type="InterPro" id="IPR048538">
    <property type="entry name" value="Rrn7_cyclin_C"/>
</dbReference>
<keyword evidence="9" id="KW-0539">Nucleus</keyword>
<keyword evidence="6" id="KW-0805">Transcription regulation</keyword>
<evidence type="ECO:0000256" key="9">
    <source>
        <dbReference type="ARBA" id="ARBA00023242"/>
    </source>
</evidence>
<keyword evidence="14" id="KW-0396">Initiation factor</keyword>
<name>A0AAD4KUY2_9EURO</name>
<dbReference type="GO" id="GO:0042790">
    <property type="term" value="P:nucleolar large rRNA transcription by RNA polymerase I"/>
    <property type="evidence" value="ECO:0007669"/>
    <property type="project" value="TreeGrafter"/>
</dbReference>
<feature type="region of interest" description="Disordered" evidence="10">
    <location>
        <begin position="444"/>
        <end position="473"/>
    </location>
</feature>
<dbReference type="EMBL" id="JAJTJA010000004">
    <property type="protein sequence ID" value="KAH8700456.1"/>
    <property type="molecule type" value="Genomic_DNA"/>
</dbReference>
<dbReference type="Proteomes" id="UP001201262">
    <property type="component" value="Unassembled WGS sequence"/>
</dbReference>
<dbReference type="InterPro" id="IPR021752">
    <property type="entry name" value="TF_Rrn7_Zf"/>
</dbReference>
<dbReference type="GO" id="GO:0008270">
    <property type="term" value="F:zinc ion binding"/>
    <property type="evidence" value="ECO:0007669"/>
    <property type="project" value="UniProtKB-KW"/>
</dbReference>
<dbReference type="RefSeq" id="XP_046074162.1">
    <property type="nucleotide sequence ID" value="XM_046212559.1"/>
</dbReference>
<evidence type="ECO:0000256" key="5">
    <source>
        <dbReference type="ARBA" id="ARBA00022833"/>
    </source>
</evidence>
<reference evidence="14" key="1">
    <citation type="submission" date="2021-12" db="EMBL/GenBank/DDBJ databases">
        <title>Convergent genome expansion in fungi linked to evolution of root-endophyte symbiosis.</title>
        <authorList>
            <consortium name="DOE Joint Genome Institute"/>
            <person name="Ke Y.-H."/>
            <person name="Bonito G."/>
            <person name="Liao H.-L."/>
            <person name="Looney B."/>
            <person name="Rojas-Flechas A."/>
            <person name="Nash J."/>
            <person name="Hameed K."/>
            <person name="Schadt C."/>
            <person name="Martin F."/>
            <person name="Crous P.W."/>
            <person name="Miettinen O."/>
            <person name="Magnuson J.K."/>
            <person name="Labbe J."/>
            <person name="Jacobson D."/>
            <person name="Doktycz M.J."/>
            <person name="Veneault-Fourrey C."/>
            <person name="Kuo A."/>
            <person name="Mondo S."/>
            <person name="Calhoun S."/>
            <person name="Riley R."/>
            <person name="Ohm R."/>
            <person name="LaButti K."/>
            <person name="Andreopoulos B."/>
            <person name="Pangilinan J."/>
            <person name="Nolan M."/>
            <person name="Tritt A."/>
            <person name="Clum A."/>
            <person name="Lipzen A."/>
            <person name="Daum C."/>
            <person name="Barry K."/>
            <person name="Grigoriev I.V."/>
            <person name="Vilgalys R."/>
        </authorList>
    </citation>
    <scope>NUCLEOTIDE SEQUENCE</scope>
    <source>
        <strain evidence="14">PMI_201</strain>
    </source>
</reference>
<dbReference type="GO" id="GO:0001164">
    <property type="term" value="F:RNA polymerase I core promoter sequence-specific DNA binding"/>
    <property type="evidence" value="ECO:0007669"/>
    <property type="project" value="InterPro"/>
</dbReference>
<keyword evidence="7" id="KW-0238">DNA-binding</keyword>
<feature type="domain" description="Rrn7/TAF1B C-terminal cyclin" evidence="13">
    <location>
        <begin position="223"/>
        <end position="391"/>
    </location>
</feature>
<dbReference type="AlphaFoldDB" id="A0AAD4KUY2"/>
<feature type="region of interest" description="Disordered" evidence="10">
    <location>
        <begin position="135"/>
        <end position="155"/>
    </location>
</feature>
<dbReference type="Pfam" id="PF11781">
    <property type="entry name" value="Zn_ribbon_RRN7"/>
    <property type="match status" value="1"/>
</dbReference>
<evidence type="ECO:0000259" key="12">
    <source>
        <dbReference type="Pfam" id="PF20644"/>
    </source>
</evidence>
<accession>A0AAD4KUY2</accession>
<evidence type="ECO:0000259" key="11">
    <source>
        <dbReference type="Pfam" id="PF11781"/>
    </source>
</evidence>
<evidence type="ECO:0000313" key="14">
    <source>
        <dbReference type="EMBL" id="KAH8700456.1"/>
    </source>
</evidence>
<comment type="similarity">
    <text evidence="2">Belongs to the RRN7/TAF1B family.</text>
</comment>
<dbReference type="Pfam" id="PF20645">
    <property type="entry name" value="Rrn7_cyclin_C"/>
    <property type="match status" value="1"/>
</dbReference>
<evidence type="ECO:0000256" key="1">
    <source>
        <dbReference type="ARBA" id="ARBA00004604"/>
    </source>
</evidence>
<evidence type="ECO:0000256" key="10">
    <source>
        <dbReference type="SAM" id="MobiDB-lite"/>
    </source>
</evidence>
<dbReference type="PANTHER" id="PTHR31576">
    <property type="entry name" value="TATA BOX-BINDING PROTEIN-ASSOCIATED FACTOR RNA POLYMERASE I SUBUNIT B"/>
    <property type="match status" value="1"/>
</dbReference>
<dbReference type="GeneID" id="70242846"/>
<sequence length="553" mass="64088">MEYVKRGPCGQDGCRETRYYLEDGVWFCRRGHQQEGRQVEADPDDFGKRGTIHRVKKISEERIQKTFTGRRGYRLFVQAYQLILWTQCHALIHEKGFPTDLERVVRDLWALRLQSLTAKFDESLDADKDASSEVFSSQLPGAETPKENGSASHKLSDNPLLEETLGLCYLAASLLRLPVSIGDIYRFAMRNEIPFIQAIRTVPLEIRDRLSQIYIRELTVETLPRSDHLHKTVSRLVVMYSRECSITFPPLNVPLMLFQFVRQLALPLEVYSYVRRLQKLLNYTFQFPLDKKYSTQALSYPEAQILALIVVSTKLLFPFSKTKGYPSSAAEPTAQILDWDVWSSAQRHFEKKSQPKERLAKGQEVTVNDGHVFHFTDQQLDDYLDWYEDTWIDKNRPTNPLAEMFPISRPESAHDEKRRDIDQEAIDEKVRAVTSSLRPAEIIPFETLQANDEESQQRDPDIQNEDTTPRPGFSYRVYKTESDMPKVARKFHETAANLSGLTVKTLIKAVRSTELKLEKWQANMRRAEYHGETWFDNVDFQDQKTDESGSDSE</sequence>
<protein>
    <submittedName>
        <fullName evidence="14">RNA polymerase I-specific transcription initiation factor Rrn7</fullName>
    </submittedName>
</protein>
<dbReference type="InterPro" id="IPR033599">
    <property type="entry name" value="TAF1B/Rrn7"/>
</dbReference>
<evidence type="ECO:0000313" key="15">
    <source>
        <dbReference type="Proteomes" id="UP001201262"/>
    </source>
</evidence>
<gene>
    <name evidence="14" type="ORF">BGW36DRAFT_316352</name>
</gene>
<evidence type="ECO:0000256" key="8">
    <source>
        <dbReference type="ARBA" id="ARBA00023163"/>
    </source>
</evidence>
<evidence type="ECO:0000256" key="3">
    <source>
        <dbReference type="ARBA" id="ARBA00022723"/>
    </source>
</evidence>
<keyword evidence="4" id="KW-0863">Zinc-finger</keyword>
<dbReference type="PANTHER" id="PTHR31576:SF2">
    <property type="entry name" value="TATA BOX-BINDING PROTEIN-ASSOCIATED FACTOR RNA POLYMERASE I SUBUNIT B"/>
    <property type="match status" value="1"/>
</dbReference>
<evidence type="ECO:0000256" key="7">
    <source>
        <dbReference type="ARBA" id="ARBA00023125"/>
    </source>
</evidence>
<keyword evidence="3" id="KW-0479">Metal-binding</keyword>
<feature type="domain" description="RRN7-type" evidence="11">
    <location>
        <begin position="5"/>
        <end position="36"/>
    </location>
</feature>
<evidence type="ECO:0000256" key="6">
    <source>
        <dbReference type="ARBA" id="ARBA00023015"/>
    </source>
</evidence>
<keyword evidence="5" id="KW-0862">Zinc</keyword>
<dbReference type="GO" id="GO:0070860">
    <property type="term" value="C:RNA polymerase I core factor complex"/>
    <property type="evidence" value="ECO:0007669"/>
    <property type="project" value="InterPro"/>
</dbReference>
<dbReference type="GO" id="GO:0003743">
    <property type="term" value="F:translation initiation factor activity"/>
    <property type="evidence" value="ECO:0007669"/>
    <property type="project" value="UniProtKB-KW"/>
</dbReference>
<feature type="domain" description="Rrn7/TAF1B N-terminal cyclin" evidence="12">
    <location>
        <begin position="80"/>
        <end position="203"/>
    </location>
</feature>
<evidence type="ECO:0000256" key="4">
    <source>
        <dbReference type="ARBA" id="ARBA00022771"/>
    </source>
</evidence>
<dbReference type="Pfam" id="PF20644">
    <property type="entry name" value="Rrn7_cyclin_N"/>
    <property type="match status" value="1"/>
</dbReference>